<dbReference type="AlphaFoldDB" id="A0A5N6C2U5"/>
<feature type="domain" description="SnoaL-like" evidence="1">
    <location>
        <begin position="18"/>
        <end position="125"/>
    </location>
</feature>
<protein>
    <recommendedName>
        <fullName evidence="1">SnoaL-like domain-containing protein</fullName>
    </recommendedName>
</protein>
<evidence type="ECO:0000259" key="1">
    <source>
        <dbReference type="Pfam" id="PF12680"/>
    </source>
</evidence>
<sequence length="151" mass="17118">MSSAREQAVYHWITGLRVRRLWRRVGTGDYRAAVAIAAPDVLFRFAGDTPLSVQARGREAFEAWFRDLFARLPGLRLTLRDVVVRGWPWNTTVVVRLDAAATLADGTAYRNEAVQWVRLRWGRMVSDEVLEDTQRLADALRRQAAATGPHS</sequence>
<dbReference type="Pfam" id="PF12680">
    <property type="entry name" value="SnoaL_2"/>
    <property type="match status" value="1"/>
</dbReference>
<proteinExistence type="predicted"/>
<dbReference type="EMBL" id="VDMA02000002">
    <property type="protein sequence ID" value="KAB8187012.1"/>
    <property type="molecule type" value="Genomic_DNA"/>
</dbReference>
<dbReference type="InterPro" id="IPR032710">
    <property type="entry name" value="NTF2-like_dom_sf"/>
</dbReference>
<name>A0A5N6C2U5_9ACTN</name>
<accession>A0A5N6C2U5</accession>
<evidence type="ECO:0000313" key="3">
    <source>
        <dbReference type="Proteomes" id="UP000313066"/>
    </source>
</evidence>
<organism evidence="2 3">
    <name type="scientific">Microbispora catharanthi</name>
    <dbReference type="NCBI Taxonomy" id="1712871"/>
    <lineage>
        <taxon>Bacteria</taxon>
        <taxon>Bacillati</taxon>
        <taxon>Actinomycetota</taxon>
        <taxon>Actinomycetes</taxon>
        <taxon>Streptosporangiales</taxon>
        <taxon>Streptosporangiaceae</taxon>
        <taxon>Microbispora</taxon>
    </lineage>
</organism>
<gene>
    <name evidence="2" type="ORF">FH610_003365</name>
</gene>
<evidence type="ECO:0000313" key="2">
    <source>
        <dbReference type="EMBL" id="KAB8187012.1"/>
    </source>
</evidence>
<dbReference type="Gene3D" id="3.10.450.50">
    <property type="match status" value="1"/>
</dbReference>
<dbReference type="Proteomes" id="UP000313066">
    <property type="component" value="Unassembled WGS sequence"/>
</dbReference>
<dbReference type="SUPFAM" id="SSF54427">
    <property type="entry name" value="NTF2-like"/>
    <property type="match status" value="1"/>
</dbReference>
<dbReference type="InterPro" id="IPR037401">
    <property type="entry name" value="SnoaL-like"/>
</dbReference>
<keyword evidence="3" id="KW-1185">Reference proteome</keyword>
<reference evidence="2 3" key="1">
    <citation type="submission" date="2019-10" db="EMBL/GenBank/DDBJ databases">
        <title>Nonomuraea sp. nov., isolated from Phyllanthus amarus.</title>
        <authorList>
            <person name="Klykleung N."/>
            <person name="Tanasupawat S."/>
        </authorList>
    </citation>
    <scope>NUCLEOTIDE SEQUENCE [LARGE SCALE GENOMIC DNA]</scope>
    <source>
        <strain evidence="2 3">CR1-09</strain>
    </source>
</reference>
<comment type="caution">
    <text evidence="2">The sequence shown here is derived from an EMBL/GenBank/DDBJ whole genome shotgun (WGS) entry which is preliminary data.</text>
</comment>